<proteinExistence type="predicted"/>
<evidence type="ECO:0000313" key="3">
    <source>
        <dbReference type="Proteomes" id="UP000252631"/>
    </source>
</evidence>
<evidence type="ECO:0000313" key="4">
    <source>
        <dbReference type="Proteomes" id="UP000256343"/>
    </source>
</evidence>
<evidence type="ECO:0000313" key="2">
    <source>
        <dbReference type="EMBL" id="SSW90759.1"/>
    </source>
</evidence>
<reference evidence="1 4" key="2">
    <citation type="submission" date="2018-07" db="EMBL/GenBank/DDBJ databases">
        <title>Genomic Encyclopedia of Archaeal and Bacterial Type Strains, Phase II (KMG-II): from individual species to whole genera.</title>
        <authorList>
            <person name="Goeker M."/>
        </authorList>
    </citation>
    <scope>NUCLEOTIDE SEQUENCE [LARGE SCALE GENOMIC DNA]</scope>
    <source>
        <strain evidence="1 4">JA575</strain>
    </source>
</reference>
<reference evidence="2 3" key="1">
    <citation type="submission" date="2017-08" db="EMBL/GenBank/DDBJ databases">
        <authorList>
            <person name="de Groot N.N."/>
        </authorList>
    </citation>
    <scope>NUCLEOTIDE SEQUENCE [LARGE SCALE GENOMIC DNA]</scope>
    <source>
        <strain evidence="2 3">JA575</strain>
    </source>
</reference>
<dbReference type="Proteomes" id="UP000256343">
    <property type="component" value="Unassembled WGS sequence"/>
</dbReference>
<dbReference type="AlphaFoldDB" id="A0A336JRN8"/>
<dbReference type="EMBL" id="QRDT01000008">
    <property type="protein sequence ID" value="RED36199.1"/>
    <property type="molecule type" value="Genomic_DNA"/>
</dbReference>
<dbReference type="EMBL" id="UFQQ01000008">
    <property type="protein sequence ID" value="SSW90759.1"/>
    <property type="molecule type" value="Genomic_DNA"/>
</dbReference>
<protein>
    <submittedName>
        <fullName evidence="2">Uncharacterized protein</fullName>
    </submittedName>
</protein>
<gene>
    <name evidence="1" type="ORF">BJ125_108134</name>
    <name evidence="2" type="ORF">SAMN05892882_108134</name>
</gene>
<organism evidence="2 3">
    <name type="scientific">Rhodopseudomonas pentothenatexigens</name>
    <dbReference type="NCBI Taxonomy" id="999699"/>
    <lineage>
        <taxon>Bacteria</taxon>
        <taxon>Pseudomonadati</taxon>
        <taxon>Pseudomonadota</taxon>
        <taxon>Alphaproteobacteria</taxon>
        <taxon>Hyphomicrobiales</taxon>
        <taxon>Nitrobacteraceae</taxon>
        <taxon>Rhodopseudomonas</taxon>
    </lineage>
</organism>
<name>A0A336JRN8_9BRAD</name>
<keyword evidence="4" id="KW-1185">Reference proteome</keyword>
<evidence type="ECO:0000313" key="1">
    <source>
        <dbReference type="EMBL" id="RED36199.1"/>
    </source>
</evidence>
<accession>A0A336JRN8</accession>
<dbReference type="RefSeq" id="WP_147270230.1">
    <property type="nucleotide sequence ID" value="NZ_QRDT01000008.1"/>
</dbReference>
<sequence length="93" mass="10121">MTSQTNTRRASRNADAVLAAFGRMDAAKSDNAFRRAFDAMTRAVPTTAEGIARAAEQHRNMLADFRAGDTVDLLALVRIETNIRRGTDLLLAA</sequence>
<dbReference type="Proteomes" id="UP000252631">
    <property type="component" value="Unassembled WGS sequence"/>
</dbReference>